<dbReference type="PANTHER" id="PTHR35789">
    <property type="entry name" value="SPORE GERMINATION PROTEIN B3"/>
    <property type="match status" value="1"/>
</dbReference>
<dbReference type="Pfam" id="PF05504">
    <property type="entry name" value="Spore_GerAC"/>
    <property type="match status" value="1"/>
</dbReference>
<comment type="caution">
    <text evidence="10">The sequence shown here is derived from an EMBL/GenBank/DDBJ whole genome shotgun (WGS) entry which is preliminary data.</text>
</comment>
<dbReference type="PROSITE" id="PS51257">
    <property type="entry name" value="PROKAR_LIPOPROTEIN"/>
    <property type="match status" value="1"/>
</dbReference>
<dbReference type="InterPro" id="IPR008844">
    <property type="entry name" value="Spore_GerAC-like"/>
</dbReference>
<keyword evidence="4" id="KW-0732">Signal</keyword>
<keyword evidence="6" id="KW-0564">Palmitate</keyword>
<feature type="domain" description="Spore germination GerAC-like C-terminal" evidence="8">
    <location>
        <begin position="216"/>
        <end position="374"/>
    </location>
</feature>
<dbReference type="InterPro" id="IPR057336">
    <property type="entry name" value="GerAC_N"/>
</dbReference>
<name>A0ABR5ABC8_9BACL</name>
<evidence type="ECO:0000256" key="2">
    <source>
        <dbReference type="ARBA" id="ARBA00007886"/>
    </source>
</evidence>
<comment type="subcellular location">
    <subcellularLocation>
        <location evidence="1">Membrane</location>
        <topology evidence="1">Lipid-anchor</topology>
    </subcellularLocation>
</comment>
<dbReference type="EMBL" id="JXAK01000064">
    <property type="protein sequence ID" value="KIL38370.1"/>
    <property type="molecule type" value="Genomic_DNA"/>
</dbReference>
<organism evidence="10 11">
    <name type="scientific">Gordoniibacillus kamchatkensis</name>
    <dbReference type="NCBI Taxonomy" id="1590651"/>
    <lineage>
        <taxon>Bacteria</taxon>
        <taxon>Bacillati</taxon>
        <taxon>Bacillota</taxon>
        <taxon>Bacilli</taxon>
        <taxon>Bacillales</taxon>
        <taxon>Paenibacillaceae</taxon>
        <taxon>Gordoniibacillus</taxon>
    </lineage>
</organism>
<gene>
    <name evidence="10" type="ORF">SD70_26925</name>
</gene>
<keyword evidence="7" id="KW-0449">Lipoprotein</keyword>
<evidence type="ECO:0000256" key="5">
    <source>
        <dbReference type="ARBA" id="ARBA00023136"/>
    </source>
</evidence>
<evidence type="ECO:0000256" key="1">
    <source>
        <dbReference type="ARBA" id="ARBA00004635"/>
    </source>
</evidence>
<evidence type="ECO:0000259" key="9">
    <source>
        <dbReference type="Pfam" id="PF25198"/>
    </source>
</evidence>
<dbReference type="Pfam" id="PF25198">
    <property type="entry name" value="Spore_GerAC_N"/>
    <property type="match status" value="1"/>
</dbReference>
<protein>
    <recommendedName>
        <fullName evidence="12">Ger(X)C family spore germination protein</fullName>
    </recommendedName>
</protein>
<dbReference type="NCBIfam" id="TIGR02887">
    <property type="entry name" value="spore_ger_x_C"/>
    <property type="match status" value="1"/>
</dbReference>
<dbReference type="InterPro" id="IPR038501">
    <property type="entry name" value="Spore_GerAC_C_sf"/>
</dbReference>
<dbReference type="InterPro" id="IPR046953">
    <property type="entry name" value="Spore_GerAC-like_C"/>
</dbReference>
<evidence type="ECO:0008006" key="12">
    <source>
        <dbReference type="Google" id="ProtNLM"/>
    </source>
</evidence>
<proteinExistence type="inferred from homology"/>
<evidence type="ECO:0000256" key="4">
    <source>
        <dbReference type="ARBA" id="ARBA00022729"/>
    </source>
</evidence>
<keyword evidence="5" id="KW-0472">Membrane</keyword>
<evidence type="ECO:0000256" key="6">
    <source>
        <dbReference type="ARBA" id="ARBA00023139"/>
    </source>
</evidence>
<sequence>MRRVYKWLGIFIMLIGLSGCWDLHEIQNIDYITSLGIDFSNNQYTVYAQTLDFSSVAKQESGKPKEPALIWIGKGQGSTLNIAMNDLYNTAQQRLLWNHITHIVVSENALKRGTKNLFEAVERYREIRFTPWIYGTKENIEQLLTTPAFYNLSPLLNISHEPEENYRQKSLVQPIRFVHFLADNLEPGRTVILPSLKINPKQWTKNQKPDPKLQLDGAFVIHEQKLQGWLDIEHLQGLRWLTSETIRSPLKITKDGKTVGVLSLEHPKFRITEKLDGGPPSYSILVKLSGNIVELLEQTDESLLQKLAEKKVEEEIRSTFINALTIESDIYHLEYDTYLNHYGIWKRIFQQQGLGITKTSLKEINVKIQLNHSGMLSQ</sequence>
<reference evidence="10 11" key="1">
    <citation type="submission" date="2014-12" db="EMBL/GenBank/DDBJ databases">
        <title>Draft genome sequence of Paenibacillus kamchatkensis strain B-2647.</title>
        <authorList>
            <person name="Karlyshev A.V."/>
            <person name="Kudryashova E.B."/>
        </authorList>
    </citation>
    <scope>NUCLEOTIDE SEQUENCE [LARGE SCALE GENOMIC DNA]</scope>
    <source>
        <strain evidence="10 11">VKM B-2647</strain>
    </source>
</reference>
<evidence type="ECO:0000313" key="11">
    <source>
        <dbReference type="Proteomes" id="UP000031967"/>
    </source>
</evidence>
<keyword evidence="11" id="KW-1185">Reference proteome</keyword>
<evidence type="ECO:0000313" key="10">
    <source>
        <dbReference type="EMBL" id="KIL38370.1"/>
    </source>
</evidence>
<evidence type="ECO:0000256" key="3">
    <source>
        <dbReference type="ARBA" id="ARBA00022544"/>
    </source>
</evidence>
<dbReference type="Gene3D" id="3.30.300.210">
    <property type="entry name" value="Nutrient germinant receptor protein C, domain 3"/>
    <property type="match status" value="1"/>
</dbReference>
<comment type="similarity">
    <text evidence="2">Belongs to the GerABKC lipoprotein family.</text>
</comment>
<evidence type="ECO:0000256" key="7">
    <source>
        <dbReference type="ARBA" id="ARBA00023288"/>
    </source>
</evidence>
<evidence type="ECO:0000259" key="8">
    <source>
        <dbReference type="Pfam" id="PF05504"/>
    </source>
</evidence>
<dbReference type="PANTHER" id="PTHR35789:SF1">
    <property type="entry name" value="SPORE GERMINATION PROTEIN B3"/>
    <property type="match status" value="1"/>
</dbReference>
<accession>A0ABR5ABC8</accession>
<feature type="domain" description="Spore germination protein N-terminal" evidence="9">
    <location>
        <begin position="23"/>
        <end position="198"/>
    </location>
</feature>
<keyword evidence="3" id="KW-0309">Germination</keyword>
<dbReference type="Proteomes" id="UP000031967">
    <property type="component" value="Unassembled WGS sequence"/>
</dbReference>